<organism evidence="1 2">
    <name type="scientific">Dokdonella ginsengisoli</name>
    <dbReference type="NCBI Taxonomy" id="363846"/>
    <lineage>
        <taxon>Bacteria</taxon>
        <taxon>Pseudomonadati</taxon>
        <taxon>Pseudomonadota</taxon>
        <taxon>Gammaproteobacteria</taxon>
        <taxon>Lysobacterales</taxon>
        <taxon>Rhodanobacteraceae</taxon>
        <taxon>Dokdonella</taxon>
    </lineage>
</organism>
<reference evidence="2" key="1">
    <citation type="journal article" date="2019" name="Int. J. Syst. Evol. Microbiol.">
        <title>The Global Catalogue of Microorganisms (GCM) 10K type strain sequencing project: providing services to taxonomists for standard genome sequencing and annotation.</title>
        <authorList>
            <consortium name="The Broad Institute Genomics Platform"/>
            <consortium name="The Broad Institute Genome Sequencing Center for Infectious Disease"/>
            <person name="Wu L."/>
            <person name="Ma J."/>
        </authorList>
    </citation>
    <scope>NUCLEOTIDE SEQUENCE [LARGE SCALE GENOMIC DNA]</scope>
    <source>
        <strain evidence="2">CCUG 30340</strain>
    </source>
</reference>
<dbReference type="EMBL" id="JBHSHD010000007">
    <property type="protein sequence ID" value="MFC4820656.1"/>
    <property type="molecule type" value="Genomic_DNA"/>
</dbReference>
<protein>
    <submittedName>
        <fullName evidence="1">Uncharacterized protein</fullName>
    </submittedName>
</protein>
<evidence type="ECO:0000313" key="2">
    <source>
        <dbReference type="Proteomes" id="UP001595886"/>
    </source>
</evidence>
<dbReference type="RefSeq" id="WP_380020552.1">
    <property type="nucleotide sequence ID" value="NZ_JBHSHD010000007.1"/>
</dbReference>
<proteinExistence type="predicted"/>
<evidence type="ECO:0000313" key="1">
    <source>
        <dbReference type="EMBL" id="MFC4820656.1"/>
    </source>
</evidence>
<gene>
    <name evidence="1" type="ORF">ACFO6Q_09985</name>
</gene>
<accession>A0ABV9QV43</accession>
<keyword evidence="2" id="KW-1185">Reference proteome</keyword>
<sequence>MAIGAKAGATAYKNASCRRRLAAFAGTPLSLPRAADTAAAVSVHVNQRANRFRCCRTHRVIAPAMREALSLDRN</sequence>
<dbReference type="Proteomes" id="UP001595886">
    <property type="component" value="Unassembled WGS sequence"/>
</dbReference>
<name>A0ABV9QV43_9GAMM</name>
<comment type="caution">
    <text evidence="1">The sequence shown here is derived from an EMBL/GenBank/DDBJ whole genome shotgun (WGS) entry which is preliminary data.</text>
</comment>